<dbReference type="GeneID" id="20090781"/>
<dbReference type="RefSeq" id="XP_008879578.1">
    <property type="nucleotide sequence ID" value="XM_008881356.1"/>
</dbReference>
<evidence type="ECO:0000313" key="1">
    <source>
        <dbReference type="EMBL" id="ETV91941.1"/>
    </source>
</evidence>
<dbReference type="AlphaFoldDB" id="A0A024TEE2"/>
<sequence>MRRRFYLWADEDNPPRHVQSKSHITKVMFWVAVAEPRSGWDGKCIVDCEVGEDLWHVGSSYACNCRGKER</sequence>
<gene>
    <name evidence="1" type="ORF">H310_13731</name>
</gene>
<accession>A0A024TEE2</accession>
<name>A0A024TEE2_9STRA</name>
<reference evidence="1" key="1">
    <citation type="submission" date="2013-12" db="EMBL/GenBank/DDBJ databases">
        <title>The Genome Sequence of Aphanomyces invadans NJM9701.</title>
        <authorList>
            <consortium name="The Broad Institute Genomics Platform"/>
            <person name="Russ C."/>
            <person name="Tyler B."/>
            <person name="van West P."/>
            <person name="Dieguez-Uribeondo J."/>
            <person name="Young S.K."/>
            <person name="Zeng Q."/>
            <person name="Gargeya S."/>
            <person name="Fitzgerald M."/>
            <person name="Abouelleil A."/>
            <person name="Alvarado L."/>
            <person name="Chapman S.B."/>
            <person name="Gainer-Dewar J."/>
            <person name="Goldberg J."/>
            <person name="Griggs A."/>
            <person name="Gujja S."/>
            <person name="Hansen M."/>
            <person name="Howarth C."/>
            <person name="Imamovic A."/>
            <person name="Ireland A."/>
            <person name="Larimer J."/>
            <person name="McCowan C."/>
            <person name="Murphy C."/>
            <person name="Pearson M."/>
            <person name="Poon T.W."/>
            <person name="Priest M."/>
            <person name="Roberts A."/>
            <person name="Saif S."/>
            <person name="Shea T."/>
            <person name="Sykes S."/>
            <person name="Wortman J."/>
            <person name="Nusbaum C."/>
            <person name="Birren B."/>
        </authorList>
    </citation>
    <scope>NUCLEOTIDE SEQUENCE [LARGE SCALE GENOMIC DNA]</scope>
    <source>
        <strain evidence="1">NJM9701</strain>
    </source>
</reference>
<protein>
    <submittedName>
        <fullName evidence="1">Uncharacterized protein</fullName>
    </submittedName>
</protein>
<proteinExistence type="predicted"/>
<dbReference type="EMBL" id="KI914006">
    <property type="protein sequence ID" value="ETV91941.1"/>
    <property type="molecule type" value="Genomic_DNA"/>
</dbReference>
<organism evidence="1">
    <name type="scientific">Aphanomyces invadans</name>
    <dbReference type="NCBI Taxonomy" id="157072"/>
    <lineage>
        <taxon>Eukaryota</taxon>
        <taxon>Sar</taxon>
        <taxon>Stramenopiles</taxon>
        <taxon>Oomycota</taxon>
        <taxon>Saprolegniomycetes</taxon>
        <taxon>Saprolegniales</taxon>
        <taxon>Verrucalvaceae</taxon>
        <taxon>Aphanomyces</taxon>
    </lineage>
</organism>
<dbReference type="VEuPathDB" id="FungiDB:H310_13731"/>